<comment type="caution">
    <text evidence="3">The sequence shown here is derived from an EMBL/GenBank/DDBJ whole genome shotgun (WGS) entry which is preliminary data.</text>
</comment>
<accession>A0A0F6H444</accession>
<feature type="compositionally biased region" description="Acidic residues" evidence="1">
    <location>
        <begin position="91"/>
        <end position="101"/>
    </location>
</feature>
<gene>
    <name evidence="3" type="ORF">LEP1GSC104_3918</name>
</gene>
<dbReference type="AlphaFoldDB" id="A0A0F6H444"/>
<dbReference type="InterPro" id="IPR030885">
    <property type="entry name" value="Lepto_longest"/>
</dbReference>
<keyword evidence="2" id="KW-1133">Transmembrane helix</keyword>
<feature type="transmembrane region" description="Helical" evidence="2">
    <location>
        <begin position="15"/>
        <end position="34"/>
    </location>
</feature>
<evidence type="ECO:0000313" key="4">
    <source>
        <dbReference type="Proteomes" id="UP000006324"/>
    </source>
</evidence>
<reference evidence="3 4" key="1">
    <citation type="submission" date="2012-09" db="EMBL/GenBank/DDBJ databases">
        <authorList>
            <person name="Harkins D.M."/>
            <person name="Durkin A.S."/>
            <person name="Brinkac L.M."/>
            <person name="Selengut J.D."/>
            <person name="Sanka R."/>
            <person name="DePew J."/>
            <person name="Purushe J."/>
            <person name="Chanthongthip A."/>
            <person name="Lattana O."/>
            <person name="Phetsouvanh R."/>
            <person name="Newton P.N."/>
            <person name="Vinetz J.M."/>
            <person name="Sutton G.G."/>
            <person name="Nelson W.C."/>
            <person name="Fouts D.E."/>
        </authorList>
    </citation>
    <scope>NUCLEOTIDE SEQUENCE [LARGE SCALE GENOMIC DNA]</scope>
    <source>
        <strain evidence="3 4">UI 12621</strain>
    </source>
</reference>
<feature type="region of interest" description="Disordered" evidence="1">
    <location>
        <begin position="82"/>
        <end position="101"/>
    </location>
</feature>
<evidence type="ECO:0000256" key="2">
    <source>
        <dbReference type="SAM" id="Phobius"/>
    </source>
</evidence>
<organism evidence="3 4">
    <name type="scientific">Leptospira interrogans str. UI 12621</name>
    <dbReference type="NCBI Taxonomy" id="1049937"/>
    <lineage>
        <taxon>Bacteria</taxon>
        <taxon>Pseudomonadati</taxon>
        <taxon>Spirochaetota</taxon>
        <taxon>Spirochaetia</taxon>
        <taxon>Leptospirales</taxon>
        <taxon>Leptospiraceae</taxon>
        <taxon>Leptospira</taxon>
    </lineage>
</organism>
<evidence type="ECO:0000313" key="3">
    <source>
        <dbReference type="EMBL" id="EKO22969.1"/>
    </source>
</evidence>
<name>A0A0F6H444_LEPIR</name>
<dbReference type="NCBIfam" id="TIGR04388">
    <property type="entry name" value="Lepto_longest"/>
    <property type="match status" value="1"/>
</dbReference>
<dbReference type="Proteomes" id="UP000006324">
    <property type="component" value="Unassembled WGS sequence"/>
</dbReference>
<sequence>METKLEKRYIIEISYSLRTLVFSLLLSVFSPLYAPPVVVPNLNTPVFNATSMDQTFNVANGMQTGRKLGLVCISGCEYFTNSVGSTGASPDYDDGELDYNE</sequence>
<keyword evidence="2" id="KW-0812">Transmembrane</keyword>
<evidence type="ECO:0000256" key="1">
    <source>
        <dbReference type="SAM" id="MobiDB-lite"/>
    </source>
</evidence>
<proteinExistence type="predicted"/>
<dbReference type="EMBL" id="AHNQ02000055">
    <property type="protein sequence ID" value="EKO22969.1"/>
    <property type="molecule type" value="Genomic_DNA"/>
</dbReference>
<protein>
    <submittedName>
        <fullName evidence="3">Uncharacterized protein</fullName>
    </submittedName>
</protein>
<keyword evidence="2" id="KW-0472">Membrane</keyword>